<dbReference type="Proteomes" id="UP001642484">
    <property type="component" value="Unassembled WGS sequence"/>
</dbReference>
<keyword evidence="2" id="KW-1185">Reference proteome</keyword>
<gene>
    <name evidence="1" type="ORF">CCMP2556_LOCUS35791</name>
</gene>
<protein>
    <submittedName>
        <fullName evidence="1">Uncharacterized protein</fullName>
    </submittedName>
</protein>
<feature type="non-terminal residue" evidence="1">
    <location>
        <position position="486"/>
    </location>
</feature>
<proteinExistence type="predicted"/>
<evidence type="ECO:0000313" key="2">
    <source>
        <dbReference type="Proteomes" id="UP001642484"/>
    </source>
</evidence>
<reference evidence="1 2" key="1">
    <citation type="submission" date="2024-02" db="EMBL/GenBank/DDBJ databases">
        <authorList>
            <person name="Chen Y."/>
            <person name="Shah S."/>
            <person name="Dougan E. K."/>
            <person name="Thang M."/>
            <person name="Chan C."/>
        </authorList>
    </citation>
    <scope>NUCLEOTIDE SEQUENCE [LARGE SCALE GENOMIC DNA]</scope>
</reference>
<name>A0ABP0PAD2_9DINO</name>
<sequence>MTMNDLHLHHPQKKTLRVATLAEKKAIQDECQLPLVSLFLLQKVLLDKCLLLTNLVSTYGSYMEVDLDFSSNRKLKNFLRSPAAFLAEAVRKCLNHEEEQKAKASGRILGCRWVLTWKTTPPEDLEDAAREAIEKSETTVLTADGKARVVLLGYQHPDIAEPEYRSSVKRRSLRLWMTGVKELREGLQVSDGGLLRILKDFYGSTTGGREPRNDGDRHRVIGYISGHVDDFNGDTSYPRWLQVKDQINKAYGWGTVKSGSYRHVGADIVETHNSKDGRYLEINQDFYTETLAALADLDIDAKMKAPTKLVFKKIPAVQHWQDMVFITLGPEHLQGQPGPLSLISWKTWKLKRVAISSNDGEIQAMVESEDVNFRTGLLWSEIHGAGVDRPPGDLLDQAELQVSFVKGIFGTDSKGGFDAVTLQEGPYLGDWMLGDAMTKRSSECRRGMIQFLRQWFWMLSYDPHFVTSARKAKQLGREATRVMRAH</sequence>
<accession>A0ABP0PAD2</accession>
<dbReference type="EMBL" id="CAXAMN010022804">
    <property type="protein sequence ID" value="CAK9072734.1"/>
    <property type="molecule type" value="Genomic_DNA"/>
</dbReference>
<organism evidence="1 2">
    <name type="scientific">Durusdinium trenchii</name>
    <dbReference type="NCBI Taxonomy" id="1381693"/>
    <lineage>
        <taxon>Eukaryota</taxon>
        <taxon>Sar</taxon>
        <taxon>Alveolata</taxon>
        <taxon>Dinophyceae</taxon>
        <taxon>Suessiales</taxon>
        <taxon>Symbiodiniaceae</taxon>
        <taxon>Durusdinium</taxon>
    </lineage>
</organism>
<comment type="caution">
    <text evidence="1">The sequence shown here is derived from an EMBL/GenBank/DDBJ whole genome shotgun (WGS) entry which is preliminary data.</text>
</comment>
<evidence type="ECO:0000313" key="1">
    <source>
        <dbReference type="EMBL" id="CAK9072734.1"/>
    </source>
</evidence>